<organism evidence="1 2">
    <name type="scientific">Shewanella decolorationis S12</name>
    <dbReference type="NCBI Taxonomy" id="1353536"/>
    <lineage>
        <taxon>Bacteria</taxon>
        <taxon>Pseudomonadati</taxon>
        <taxon>Pseudomonadota</taxon>
        <taxon>Gammaproteobacteria</taxon>
        <taxon>Alteromonadales</taxon>
        <taxon>Shewanellaceae</taxon>
        <taxon>Shewanella</taxon>
    </lineage>
</organism>
<proteinExistence type="predicted"/>
<evidence type="ECO:0008006" key="3">
    <source>
        <dbReference type="Google" id="ProtNLM"/>
    </source>
</evidence>
<dbReference type="EMBL" id="AXZL01000049">
    <property type="protein sequence ID" value="ESE42532.1"/>
    <property type="molecule type" value="Genomic_DNA"/>
</dbReference>
<evidence type="ECO:0000313" key="1">
    <source>
        <dbReference type="EMBL" id="ESE42532.1"/>
    </source>
</evidence>
<evidence type="ECO:0000313" key="2">
    <source>
        <dbReference type="Proteomes" id="UP000017548"/>
    </source>
</evidence>
<gene>
    <name evidence="1" type="ORF">SHD_0790</name>
</gene>
<name>A0ABP2ZAW2_9GAMM</name>
<accession>A0ABP2ZAW2</accession>
<reference evidence="1 2" key="1">
    <citation type="journal article" date="2013" name="Genome Announc.">
        <title>Draft Genome Sequence of Shewanella decolorationis S12, a Dye-Degrading Bacterium Isolated from a Wastewater Treatment Plant.</title>
        <authorList>
            <person name="Xu M."/>
            <person name="Fang Y."/>
            <person name="Liu J."/>
            <person name="Chen X."/>
            <person name="Sun G."/>
            <person name="Guo J."/>
            <person name="Hua Z."/>
            <person name="Tu Q."/>
            <person name="Wu L."/>
            <person name="Zhou J."/>
            <person name="Liu X."/>
        </authorList>
    </citation>
    <scope>NUCLEOTIDE SEQUENCE [LARGE SCALE GENOMIC DNA]</scope>
    <source>
        <strain evidence="1 2">S12</strain>
    </source>
</reference>
<comment type="caution">
    <text evidence="1">The sequence shown here is derived from an EMBL/GenBank/DDBJ whole genome shotgun (WGS) entry which is preliminary data.</text>
</comment>
<keyword evidence="2" id="KW-1185">Reference proteome</keyword>
<protein>
    <recommendedName>
        <fullName evidence="3">Lipoprotein</fullName>
    </recommendedName>
</protein>
<dbReference type="Proteomes" id="UP000017548">
    <property type="component" value="Unassembled WGS sequence"/>
</dbReference>
<sequence>MKFYKISRFFIKNHGVYSARLRCGVGIIAGLILFLQTCGEHGSGDKYVVDESESSFAV</sequence>